<dbReference type="AlphaFoldDB" id="A0A7J9CAY4"/>
<protein>
    <submittedName>
        <fullName evidence="1">Uncharacterized protein</fullName>
    </submittedName>
</protein>
<evidence type="ECO:0000313" key="2">
    <source>
        <dbReference type="Proteomes" id="UP000593579"/>
    </source>
</evidence>
<comment type="caution">
    <text evidence="1">The sequence shown here is derived from an EMBL/GenBank/DDBJ whole genome shotgun (WGS) entry which is preliminary data.</text>
</comment>
<sequence>MDSMEVIVAIQESTSNTSNSALISQIHHLLKNVEN</sequence>
<organism evidence="1 2">
    <name type="scientific">Gossypium gossypioides</name>
    <name type="common">Mexican cotton</name>
    <name type="synonym">Selera gossypioides</name>
    <dbReference type="NCBI Taxonomy" id="34282"/>
    <lineage>
        <taxon>Eukaryota</taxon>
        <taxon>Viridiplantae</taxon>
        <taxon>Streptophyta</taxon>
        <taxon>Embryophyta</taxon>
        <taxon>Tracheophyta</taxon>
        <taxon>Spermatophyta</taxon>
        <taxon>Magnoliopsida</taxon>
        <taxon>eudicotyledons</taxon>
        <taxon>Gunneridae</taxon>
        <taxon>Pentapetalae</taxon>
        <taxon>rosids</taxon>
        <taxon>malvids</taxon>
        <taxon>Malvales</taxon>
        <taxon>Malvaceae</taxon>
        <taxon>Malvoideae</taxon>
        <taxon>Gossypium</taxon>
    </lineage>
</organism>
<gene>
    <name evidence="1" type="ORF">Gogos_008243</name>
</gene>
<dbReference type="Proteomes" id="UP000593579">
    <property type="component" value="Unassembled WGS sequence"/>
</dbReference>
<evidence type="ECO:0000313" key="1">
    <source>
        <dbReference type="EMBL" id="MBA0745673.1"/>
    </source>
</evidence>
<reference evidence="1 2" key="1">
    <citation type="journal article" date="2019" name="Genome Biol. Evol.">
        <title>Insights into the evolution of the New World diploid cottons (Gossypium, subgenus Houzingenia) based on genome sequencing.</title>
        <authorList>
            <person name="Grover C.E."/>
            <person name="Arick M.A. 2nd"/>
            <person name="Thrash A."/>
            <person name="Conover J.L."/>
            <person name="Sanders W.S."/>
            <person name="Peterson D.G."/>
            <person name="Frelichowski J.E."/>
            <person name="Scheffler J.A."/>
            <person name="Scheffler B.E."/>
            <person name="Wendel J.F."/>
        </authorList>
    </citation>
    <scope>NUCLEOTIDE SEQUENCE [LARGE SCALE GENOMIC DNA]</scope>
    <source>
        <strain evidence="1">5</strain>
        <tissue evidence="1">Leaf</tissue>
    </source>
</reference>
<accession>A0A7J9CAY4</accession>
<proteinExistence type="predicted"/>
<dbReference type="EMBL" id="JABEZY010000009">
    <property type="protein sequence ID" value="MBA0745673.1"/>
    <property type="molecule type" value="Genomic_DNA"/>
</dbReference>
<name>A0A7J9CAY4_GOSGO</name>
<keyword evidence="2" id="KW-1185">Reference proteome</keyword>